<dbReference type="Proteomes" id="UP000688947">
    <property type="component" value="Unassembled WGS sequence"/>
</dbReference>
<protein>
    <submittedName>
        <fullName evidence="1">Uncharacterized protein</fullName>
    </submittedName>
</protein>
<dbReference type="VEuPathDB" id="FungiDB:PC110_g20120"/>
<evidence type="ECO:0000313" key="2">
    <source>
        <dbReference type="Proteomes" id="UP000688947"/>
    </source>
</evidence>
<evidence type="ECO:0000313" key="1">
    <source>
        <dbReference type="EMBL" id="KAG6953693.1"/>
    </source>
</evidence>
<comment type="caution">
    <text evidence="1">The sequence shown here is derived from an EMBL/GenBank/DDBJ whole genome shotgun (WGS) entry which is preliminary data.</text>
</comment>
<dbReference type="AlphaFoldDB" id="A0A8T1U6Z5"/>
<organism evidence="1 2">
    <name type="scientific">Phytophthora cactorum</name>
    <dbReference type="NCBI Taxonomy" id="29920"/>
    <lineage>
        <taxon>Eukaryota</taxon>
        <taxon>Sar</taxon>
        <taxon>Stramenopiles</taxon>
        <taxon>Oomycota</taxon>
        <taxon>Peronosporomycetes</taxon>
        <taxon>Peronosporales</taxon>
        <taxon>Peronosporaceae</taxon>
        <taxon>Phytophthora</taxon>
    </lineage>
</organism>
<gene>
    <name evidence="1" type="ORF">JG687_00012243</name>
</gene>
<accession>A0A8T1U6Z5</accession>
<reference evidence="1" key="1">
    <citation type="submission" date="2021-01" db="EMBL/GenBank/DDBJ databases">
        <title>Phytophthora aleatoria, a newly-described species from Pinus radiata is distinct from Phytophthora cactorum isolates based on comparative genomics.</title>
        <authorList>
            <person name="Mcdougal R."/>
            <person name="Panda P."/>
            <person name="Williams N."/>
            <person name="Studholme D.J."/>
        </authorList>
    </citation>
    <scope>NUCLEOTIDE SEQUENCE</scope>
    <source>
        <strain evidence="1">NZFS 3830</strain>
    </source>
</reference>
<dbReference type="OrthoDB" id="126393at2759"/>
<name>A0A8T1U6Z5_9STRA</name>
<dbReference type="EMBL" id="JAENGZ010000805">
    <property type="protein sequence ID" value="KAG6953693.1"/>
    <property type="molecule type" value="Genomic_DNA"/>
</dbReference>
<sequence length="97" mass="10675">MVVETLVDKKTNADKRLREKHTITSRAMNSFDRQVWNAAVYTVRKSTDSGFYGDNLGTTIEEADPEQTNQCAPLLTRVGSAAQIKAVKQIAGTMTAL</sequence>
<proteinExistence type="predicted"/>